<sequence>MKTLLMITGAALALAANPATAQDRSNDRAGDIQFKVLGTAVLPDGEIEQVNVDIVGLPANTQTAASDNYVPTIAVEYFVTHNFSVETIAGITQHDVDAVSGLPGAELVSDAQLIPATVTAKLHFDLGDSIKPYVGAGPTYFLWVSDKPGAATIPLGVTDTDLSDEFGVALQAGVDVALGDDGFGLTLDAKRYFIGTTARWFAGDVLAIETEHNIDPWVLSAGVSYRF</sequence>
<comment type="similarity">
    <text evidence="1">Belongs to the OmpW/AlkL family.</text>
</comment>
<dbReference type="PATRIC" id="fig|39960.10.peg.886"/>
<dbReference type="InterPro" id="IPR005618">
    <property type="entry name" value="OMPW"/>
</dbReference>
<dbReference type="KEGG" id="elq:Ga0102493_111798"/>
<name>A0A074MHB0_9SPHN</name>
<feature type="chain" id="PRO_5001697207" evidence="2">
    <location>
        <begin position="22"/>
        <end position="227"/>
    </location>
</feature>
<dbReference type="PANTHER" id="PTHR36920">
    <property type="match status" value="1"/>
</dbReference>
<dbReference type="GO" id="GO:0019867">
    <property type="term" value="C:outer membrane"/>
    <property type="evidence" value="ECO:0007669"/>
    <property type="project" value="InterPro"/>
</dbReference>
<keyword evidence="4" id="KW-1185">Reference proteome</keyword>
<comment type="caution">
    <text evidence="3">The sequence shown here is derived from an EMBL/GenBank/DDBJ whole genome shotgun (WGS) entry which is preliminary data.</text>
</comment>
<dbReference type="Pfam" id="PF03922">
    <property type="entry name" value="OmpW"/>
    <property type="match status" value="1"/>
</dbReference>
<keyword evidence="2" id="KW-0732">Signal</keyword>
<proteinExistence type="inferred from homology"/>
<feature type="signal peptide" evidence="2">
    <location>
        <begin position="1"/>
        <end position="21"/>
    </location>
</feature>
<dbReference type="PANTHER" id="PTHR36920:SF1">
    <property type="entry name" value="OUTER MEMBRANE PROTEIN W"/>
    <property type="match status" value="1"/>
</dbReference>
<evidence type="ECO:0000313" key="3">
    <source>
        <dbReference type="EMBL" id="KEO92879.1"/>
    </source>
</evidence>
<accession>A0A074MHB0</accession>
<reference evidence="3 4" key="1">
    <citation type="submission" date="2014-04" db="EMBL/GenBank/DDBJ databases">
        <title>A comprehensive comparison of genomes of Erythrobacter spp. Strains.</title>
        <authorList>
            <person name="Zheng Q."/>
        </authorList>
    </citation>
    <scope>NUCLEOTIDE SEQUENCE [LARGE SCALE GENOMIC DNA]</scope>
    <source>
        <strain evidence="3 4">DSM 8509</strain>
    </source>
</reference>
<protein>
    <submittedName>
        <fullName evidence="3">Membrane protein</fullName>
    </submittedName>
</protein>
<dbReference type="AlphaFoldDB" id="A0A074MHB0"/>
<dbReference type="SUPFAM" id="SSF56925">
    <property type="entry name" value="OMPA-like"/>
    <property type="match status" value="1"/>
</dbReference>
<dbReference type="InterPro" id="IPR011250">
    <property type="entry name" value="OMP/PagP_B-barrel"/>
</dbReference>
<evidence type="ECO:0000313" key="4">
    <source>
        <dbReference type="Proteomes" id="UP000027866"/>
    </source>
</evidence>
<dbReference type="GO" id="GO:0055085">
    <property type="term" value="P:transmembrane transport"/>
    <property type="evidence" value="ECO:0007669"/>
    <property type="project" value="TreeGrafter"/>
</dbReference>
<evidence type="ECO:0000256" key="2">
    <source>
        <dbReference type="SAM" id="SignalP"/>
    </source>
</evidence>
<gene>
    <name evidence="3" type="ORF">EH32_13895</name>
</gene>
<dbReference type="Gene3D" id="2.40.160.20">
    <property type="match status" value="1"/>
</dbReference>
<evidence type="ECO:0000256" key="1">
    <source>
        <dbReference type="ARBA" id="ARBA00009330"/>
    </source>
</evidence>
<dbReference type="RefSeq" id="WP_034904440.1">
    <property type="nucleotide sequence ID" value="NZ_CP017057.1"/>
</dbReference>
<dbReference type="Proteomes" id="UP000027866">
    <property type="component" value="Unassembled WGS sequence"/>
</dbReference>
<dbReference type="EMBL" id="JMIX01000008">
    <property type="protein sequence ID" value="KEO92879.1"/>
    <property type="molecule type" value="Genomic_DNA"/>
</dbReference>
<organism evidence="3 4">
    <name type="scientific">Erythrobacter litoralis</name>
    <dbReference type="NCBI Taxonomy" id="39960"/>
    <lineage>
        <taxon>Bacteria</taxon>
        <taxon>Pseudomonadati</taxon>
        <taxon>Pseudomonadota</taxon>
        <taxon>Alphaproteobacteria</taxon>
        <taxon>Sphingomonadales</taxon>
        <taxon>Erythrobacteraceae</taxon>
        <taxon>Erythrobacter/Porphyrobacter group</taxon>
        <taxon>Erythrobacter</taxon>
    </lineage>
</organism>